<sequence>MVSLLRKNADVFAWSSSDFVGVAPELILHRLNVDPTMRPVQQKKRNFSIEKNQVIKDEVERLLNAGYITEVQYTDWLSNVVVVPKPGGKWRVCIDFTNLNKACPKDPYPLPRIDALVDSTAGYELFSMMDAYQGYHQIFMAEEDQSKTSFVTERGIYCYKVMPFGLKNAGATYQWLVNKMFEDQIGRTMEVYVDDMLVKSSRSQDHIVYLEQTFATLRQFRMKLNSMKRTFGVTGEKFLGYLVSEQGIEMNPEKIEAILKLKSPTTIKEVQKLTDNAVSSALVREEDGVQSPIYYVSKMLQGAEKRYAQIEKLIEGTYKTKEESMILYHTKAKSIMSKFNKCQVHQIPRHENDRANSLSKFGATLSVIRNRKIIVMIKETSAITESIDVNAVNEKPSWKDEIVQYLKEGSLPADPIGARRLKARAARFTLVDEQLYKRTIERPLLKCLDPEKAEYIMREINEGSCGNHSRGRSLAQKVIRQGYFLPTLVEDTKELVKKCEACQKFAVQIHAPATYMEPVKIACPFDQWGIDILGPFPTTRSQKKLIVVAVVEYFSKWVEAEAVAKVEVANRIILQHLKTRLDSKRSWLDELPGVLWAFRTTPRSSIGETPFCLVFGTEALIPAEIGEESHRVTMYNPMTNHEERLLDLELNEEKKREVAYAKMLHHKSLMMRSYNKRLRPRQFQVGDLVLKKVEVSKHVGKLDPGWEGPYKVTEIKRRDTYRL</sequence>
<feature type="domain" description="Reverse transcriptase" evidence="1">
    <location>
        <begin position="64"/>
        <end position="243"/>
    </location>
</feature>
<gene>
    <name evidence="3" type="primary">LOC110011435</name>
</gene>
<protein>
    <submittedName>
        <fullName evidence="3">Uncharacterized protein LOC110011435</fullName>
    </submittedName>
</protein>
<dbReference type="InterPro" id="IPR050951">
    <property type="entry name" value="Retrovirus_Pol_polyprotein"/>
</dbReference>
<dbReference type="Gene3D" id="3.30.70.270">
    <property type="match status" value="1"/>
</dbReference>
<dbReference type="SUPFAM" id="SSF56672">
    <property type="entry name" value="DNA/RNA polymerases"/>
    <property type="match status" value="1"/>
</dbReference>
<dbReference type="InterPro" id="IPR036397">
    <property type="entry name" value="RNaseH_sf"/>
</dbReference>
<dbReference type="GeneID" id="110011435"/>
<dbReference type="CDD" id="cd01647">
    <property type="entry name" value="RT_LTR"/>
    <property type="match status" value="1"/>
</dbReference>
<dbReference type="GO" id="GO:0003676">
    <property type="term" value="F:nucleic acid binding"/>
    <property type="evidence" value="ECO:0007669"/>
    <property type="project" value="InterPro"/>
</dbReference>
<dbReference type="Pfam" id="PF13456">
    <property type="entry name" value="RVT_3"/>
    <property type="match status" value="1"/>
</dbReference>
<evidence type="ECO:0000259" key="1">
    <source>
        <dbReference type="PROSITE" id="PS50878"/>
    </source>
</evidence>
<dbReference type="GO" id="GO:0004523">
    <property type="term" value="F:RNA-DNA hybrid ribonuclease activity"/>
    <property type="evidence" value="ECO:0007669"/>
    <property type="project" value="InterPro"/>
</dbReference>
<reference evidence="3" key="1">
    <citation type="submission" date="2025-08" db="UniProtKB">
        <authorList>
            <consortium name="RefSeq"/>
        </authorList>
    </citation>
    <scope>IDENTIFICATION</scope>
</reference>
<dbReference type="Gene3D" id="1.10.340.70">
    <property type="match status" value="1"/>
</dbReference>
<dbReference type="InterPro" id="IPR012337">
    <property type="entry name" value="RNaseH-like_sf"/>
</dbReference>
<organism evidence="2 3">
    <name type="scientific">Sesamum indicum</name>
    <name type="common">Oriental sesame</name>
    <name type="synonym">Sesamum orientale</name>
    <dbReference type="NCBI Taxonomy" id="4182"/>
    <lineage>
        <taxon>Eukaryota</taxon>
        <taxon>Viridiplantae</taxon>
        <taxon>Streptophyta</taxon>
        <taxon>Embryophyta</taxon>
        <taxon>Tracheophyta</taxon>
        <taxon>Spermatophyta</taxon>
        <taxon>Magnoliopsida</taxon>
        <taxon>eudicotyledons</taxon>
        <taxon>Gunneridae</taxon>
        <taxon>Pentapetalae</taxon>
        <taxon>asterids</taxon>
        <taxon>lamiids</taxon>
        <taxon>Lamiales</taxon>
        <taxon>Pedaliaceae</taxon>
        <taxon>Sesamum</taxon>
    </lineage>
</organism>
<dbReference type="PROSITE" id="PS50878">
    <property type="entry name" value="RT_POL"/>
    <property type="match status" value="1"/>
</dbReference>
<proteinExistence type="predicted"/>
<dbReference type="InterPro" id="IPR000477">
    <property type="entry name" value="RT_dom"/>
</dbReference>
<dbReference type="InterPro" id="IPR002156">
    <property type="entry name" value="RNaseH_domain"/>
</dbReference>
<name>A0A8M8UTL9_SESIN</name>
<dbReference type="SUPFAM" id="SSF53098">
    <property type="entry name" value="Ribonuclease H-like"/>
    <property type="match status" value="1"/>
</dbReference>
<dbReference type="OrthoDB" id="912942at2759"/>
<dbReference type="RefSeq" id="XP_020547166.1">
    <property type="nucleotide sequence ID" value="XM_020691507.1"/>
</dbReference>
<dbReference type="Proteomes" id="UP000504604">
    <property type="component" value="Unplaced"/>
</dbReference>
<evidence type="ECO:0000313" key="2">
    <source>
        <dbReference type="Proteomes" id="UP000504604"/>
    </source>
</evidence>
<dbReference type="InterPro" id="IPR043502">
    <property type="entry name" value="DNA/RNA_pol_sf"/>
</dbReference>
<dbReference type="PANTHER" id="PTHR37984:SF5">
    <property type="entry name" value="PROTEIN NYNRIN-LIKE"/>
    <property type="match status" value="1"/>
</dbReference>
<keyword evidence="2" id="KW-1185">Reference proteome</keyword>
<dbReference type="PANTHER" id="PTHR37984">
    <property type="entry name" value="PROTEIN CBG26694"/>
    <property type="match status" value="1"/>
</dbReference>
<dbReference type="Gene3D" id="3.30.420.10">
    <property type="entry name" value="Ribonuclease H-like superfamily/Ribonuclease H"/>
    <property type="match status" value="3"/>
</dbReference>
<dbReference type="InterPro" id="IPR043128">
    <property type="entry name" value="Rev_trsase/Diguanyl_cyclase"/>
</dbReference>
<evidence type="ECO:0000313" key="3">
    <source>
        <dbReference type="RefSeq" id="XP_020547166.1"/>
    </source>
</evidence>
<dbReference type="Gene3D" id="3.10.10.10">
    <property type="entry name" value="HIV Type 1 Reverse Transcriptase, subunit A, domain 1"/>
    <property type="match status" value="1"/>
</dbReference>
<dbReference type="AlphaFoldDB" id="A0A8M8UTL9"/>
<dbReference type="Pfam" id="PF00078">
    <property type="entry name" value="RVT_1"/>
    <property type="match status" value="1"/>
</dbReference>
<dbReference type="KEGG" id="sind:110011435"/>
<accession>A0A8M8UTL9</accession>